<evidence type="ECO:0000256" key="3">
    <source>
        <dbReference type="ARBA" id="ARBA00023295"/>
    </source>
</evidence>
<dbReference type="GO" id="GO:0016998">
    <property type="term" value="P:cell wall macromolecule catabolic process"/>
    <property type="evidence" value="ECO:0007669"/>
    <property type="project" value="InterPro"/>
</dbReference>
<keyword evidence="2" id="KW-0378">Hydrolase</keyword>
<dbReference type="SUPFAM" id="SSF51445">
    <property type="entry name" value="(Trans)glycosidases"/>
    <property type="match status" value="1"/>
</dbReference>
<dbReference type="SMART" id="SM00641">
    <property type="entry name" value="Glyco_25"/>
    <property type="match status" value="1"/>
</dbReference>
<dbReference type="PROSITE" id="PS51904">
    <property type="entry name" value="GLYCOSYL_HYDROL_F25_2"/>
    <property type="match status" value="1"/>
</dbReference>
<accession>A0A0R2NUH9</accession>
<evidence type="ECO:0000256" key="4">
    <source>
        <dbReference type="SAM" id="Phobius"/>
    </source>
</evidence>
<dbReference type="InterPro" id="IPR002053">
    <property type="entry name" value="Glyco_hydro_25"/>
</dbReference>
<keyword evidence="3" id="KW-0326">Glycosidase</keyword>
<dbReference type="PANTHER" id="PTHR34135">
    <property type="entry name" value="LYSOZYME"/>
    <property type="match status" value="1"/>
</dbReference>
<dbReference type="AlphaFoldDB" id="A0A0R2NUH9"/>
<dbReference type="GO" id="GO:0003796">
    <property type="term" value="F:lysozyme activity"/>
    <property type="evidence" value="ECO:0007669"/>
    <property type="project" value="InterPro"/>
</dbReference>
<organism evidence="5 6">
    <name type="scientific">Lactiplantibacillus fabifermentans DSM 21115</name>
    <dbReference type="NCBI Taxonomy" id="1413187"/>
    <lineage>
        <taxon>Bacteria</taxon>
        <taxon>Bacillati</taxon>
        <taxon>Bacillota</taxon>
        <taxon>Bacilli</taxon>
        <taxon>Lactobacillales</taxon>
        <taxon>Lactobacillaceae</taxon>
        <taxon>Lactiplantibacillus</taxon>
    </lineage>
</organism>
<dbReference type="InterPro" id="IPR017853">
    <property type="entry name" value="GH"/>
</dbReference>
<dbReference type="Pfam" id="PF01183">
    <property type="entry name" value="Glyco_hydro_25"/>
    <property type="match status" value="1"/>
</dbReference>
<keyword evidence="4" id="KW-0472">Membrane</keyword>
<dbReference type="InterPro" id="IPR018077">
    <property type="entry name" value="Glyco_hydro_fam25_subgr"/>
</dbReference>
<proteinExistence type="inferred from homology"/>
<keyword evidence="4" id="KW-1133">Transmembrane helix</keyword>
<reference evidence="5 6" key="1">
    <citation type="journal article" date="2015" name="Genome Announc.">
        <title>Expanding the biotechnology potential of lactobacilli through comparative genomics of 213 strains and associated genera.</title>
        <authorList>
            <person name="Sun Z."/>
            <person name="Harris H.M."/>
            <person name="McCann A."/>
            <person name="Guo C."/>
            <person name="Argimon S."/>
            <person name="Zhang W."/>
            <person name="Yang X."/>
            <person name="Jeffery I.B."/>
            <person name="Cooney J.C."/>
            <person name="Kagawa T.F."/>
            <person name="Liu W."/>
            <person name="Song Y."/>
            <person name="Salvetti E."/>
            <person name="Wrobel A."/>
            <person name="Rasinkangas P."/>
            <person name="Parkhill J."/>
            <person name="Rea M.C."/>
            <person name="O'Sullivan O."/>
            <person name="Ritari J."/>
            <person name="Douillard F.P."/>
            <person name="Paul Ross R."/>
            <person name="Yang R."/>
            <person name="Briner A.E."/>
            <person name="Felis G.E."/>
            <person name="de Vos W.M."/>
            <person name="Barrangou R."/>
            <person name="Klaenhammer T.R."/>
            <person name="Caufield P.W."/>
            <person name="Cui Y."/>
            <person name="Zhang H."/>
            <person name="O'Toole P.W."/>
        </authorList>
    </citation>
    <scope>NUCLEOTIDE SEQUENCE [LARGE SCALE GENOMIC DNA]</scope>
    <source>
        <strain evidence="5 6">DSM 21115</strain>
    </source>
</reference>
<evidence type="ECO:0000256" key="1">
    <source>
        <dbReference type="ARBA" id="ARBA00010646"/>
    </source>
</evidence>
<name>A0A0R2NUH9_9LACO</name>
<dbReference type="EMBL" id="AYGX02000043">
    <property type="protein sequence ID" value="KRO28434.1"/>
    <property type="molecule type" value="Genomic_DNA"/>
</dbReference>
<comment type="similarity">
    <text evidence="1">Belongs to the glycosyl hydrolase 25 family.</text>
</comment>
<dbReference type="Proteomes" id="UP000050920">
    <property type="component" value="Unassembled WGS sequence"/>
</dbReference>
<dbReference type="Gene3D" id="3.20.20.80">
    <property type="entry name" value="Glycosidases"/>
    <property type="match status" value="1"/>
</dbReference>
<protein>
    <submittedName>
        <fullName evidence="5">Lysozyme</fullName>
    </submittedName>
</protein>
<gene>
    <name evidence="5" type="ORF">DY78_GL002429</name>
</gene>
<keyword evidence="6" id="KW-1185">Reference proteome</keyword>
<keyword evidence="4" id="KW-0812">Transmembrane</keyword>
<evidence type="ECO:0000313" key="5">
    <source>
        <dbReference type="EMBL" id="KRO28434.1"/>
    </source>
</evidence>
<evidence type="ECO:0000313" key="6">
    <source>
        <dbReference type="Proteomes" id="UP000050920"/>
    </source>
</evidence>
<dbReference type="GO" id="GO:0009253">
    <property type="term" value="P:peptidoglycan catabolic process"/>
    <property type="evidence" value="ECO:0007669"/>
    <property type="project" value="InterPro"/>
</dbReference>
<comment type="caution">
    <text evidence="5">The sequence shown here is derived from an EMBL/GenBank/DDBJ whole genome shotgun (WGS) entry which is preliminary data.</text>
</comment>
<dbReference type="GO" id="GO:0016052">
    <property type="term" value="P:carbohydrate catabolic process"/>
    <property type="evidence" value="ECO:0007669"/>
    <property type="project" value="TreeGrafter"/>
</dbReference>
<dbReference type="RefSeq" id="WP_024624150.1">
    <property type="nucleotide sequence ID" value="NZ_AYGX02000043.1"/>
</dbReference>
<sequence length="261" mass="29258">MTKQRHLKPVYAHTRGARWRRRGWWLLVLLLIVGLGWGGGQWLHYQREAVVKGFNVRGVAVTQNDGYLDFAALQSDGLKFVYLKATQGASYTDDDFSSNYQRIVGTNLGVGVTHVFSFSSSAAAQAAYFEKTVNDNIGNLPIAIQVQYYGNYTAKTVNVKKAQAKLRALVLKLTEHYGRECVIWSNTAVQKQLVKPAIKKSPLWLDTTSTHHRSSRVLFMHYSDRAVYRQNGTSQEFSGVVFNGSASDFQSLIDQSLNATN</sequence>
<evidence type="ECO:0000256" key="2">
    <source>
        <dbReference type="ARBA" id="ARBA00022801"/>
    </source>
</evidence>
<dbReference type="PANTHER" id="PTHR34135:SF2">
    <property type="entry name" value="LYSOZYME"/>
    <property type="match status" value="1"/>
</dbReference>
<feature type="transmembrane region" description="Helical" evidence="4">
    <location>
        <begin position="24"/>
        <end position="43"/>
    </location>
</feature>